<dbReference type="SMART" id="SM00062">
    <property type="entry name" value="PBPb"/>
    <property type="match status" value="1"/>
</dbReference>
<dbReference type="EMBL" id="JAMFLX010000007">
    <property type="protein sequence ID" value="MCL6269735.1"/>
    <property type="molecule type" value="Genomic_DNA"/>
</dbReference>
<dbReference type="SMART" id="SM00079">
    <property type="entry name" value="PBPe"/>
    <property type="match status" value="1"/>
</dbReference>
<dbReference type="PROSITE" id="PS01039">
    <property type="entry name" value="SBP_BACTERIAL_3"/>
    <property type="match status" value="1"/>
</dbReference>
<feature type="domain" description="Solute-binding protein family 3/N-terminal" evidence="5">
    <location>
        <begin position="49"/>
        <end position="271"/>
    </location>
</feature>
<organism evidence="7 8">
    <name type="scientific">Parendozoicomonas callyspongiae</name>
    <dbReference type="NCBI Taxonomy" id="2942213"/>
    <lineage>
        <taxon>Bacteria</taxon>
        <taxon>Pseudomonadati</taxon>
        <taxon>Pseudomonadota</taxon>
        <taxon>Gammaproteobacteria</taxon>
        <taxon>Oceanospirillales</taxon>
        <taxon>Endozoicomonadaceae</taxon>
        <taxon>Parendozoicomonas</taxon>
    </lineage>
</organism>
<dbReference type="InterPro" id="IPR001638">
    <property type="entry name" value="Solute-binding_3/MltF_N"/>
</dbReference>
<evidence type="ECO:0000313" key="7">
    <source>
        <dbReference type="EMBL" id="MCL6269735.1"/>
    </source>
</evidence>
<dbReference type="InterPro" id="IPR001320">
    <property type="entry name" value="Iontro_rcpt_C"/>
</dbReference>
<dbReference type="Proteomes" id="UP001203338">
    <property type="component" value="Unassembled WGS sequence"/>
</dbReference>
<evidence type="ECO:0000256" key="1">
    <source>
        <dbReference type="ARBA" id="ARBA00004196"/>
    </source>
</evidence>
<dbReference type="Pfam" id="PF00497">
    <property type="entry name" value="SBP_bac_3"/>
    <property type="match status" value="1"/>
</dbReference>
<comment type="similarity">
    <text evidence="2 4">Belongs to the bacterial solute-binding protein 3 family.</text>
</comment>
<feature type="domain" description="Ionotropic glutamate receptor C-terminal" evidence="6">
    <location>
        <begin position="49"/>
        <end position="270"/>
    </location>
</feature>
<keyword evidence="8" id="KW-1185">Reference proteome</keyword>
<evidence type="ECO:0000313" key="8">
    <source>
        <dbReference type="Proteomes" id="UP001203338"/>
    </source>
</evidence>
<dbReference type="SUPFAM" id="SSF53850">
    <property type="entry name" value="Periplasmic binding protein-like II"/>
    <property type="match status" value="1"/>
</dbReference>
<evidence type="ECO:0000256" key="3">
    <source>
        <dbReference type="ARBA" id="ARBA00022729"/>
    </source>
</evidence>
<sequence>MTISSRERGEIFAITRGEEKYLSKINRWVKAGVLVAGVIAGSVAMAGEKIRIATEGAWAPFNFVDEKGRLAGFDVDIANALCAKMKVECEVVAQDWDGLIPSLKVRKFDAIVASMSITEERLKQVDFTERYYSGGLRFMGPKNKTFDTTREGLKGKVVGAQRGTIGGQYLEDNFSDVVTVKLYDTQEGVYLDLLAGRLDGALSDELPTWNWLSSDKGKSFEFKGEAFAKDDQIGIAVRKKDPLKQRLNQALQEILKDGTYERINQKYFPFSIY</sequence>
<proteinExistence type="inferred from homology"/>
<accession>A0ABT0PEE0</accession>
<dbReference type="PANTHER" id="PTHR35936:SF17">
    <property type="entry name" value="ARGININE-BINDING EXTRACELLULAR PROTEIN ARTP"/>
    <property type="match status" value="1"/>
</dbReference>
<dbReference type="Gene3D" id="3.40.190.10">
    <property type="entry name" value="Periplasmic binding protein-like II"/>
    <property type="match status" value="2"/>
</dbReference>
<reference evidence="7 8" key="1">
    <citation type="submission" date="2022-05" db="EMBL/GenBank/DDBJ databases">
        <authorList>
            <person name="Park J.-S."/>
        </authorList>
    </citation>
    <scope>NUCLEOTIDE SEQUENCE [LARGE SCALE GENOMIC DNA]</scope>
    <source>
        <strain evidence="7 8">2012CJ34-2</strain>
    </source>
</reference>
<evidence type="ECO:0000259" key="5">
    <source>
        <dbReference type="SMART" id="SM00062"/>
    </source>
</evidence>
<comment type="caution">
    <text evidence="7">The sequence shown here is derived from an EMBL/GenBank/DDBJ whole genome shotgun (WGS) entry which is preliminary data.</text>
</comment>
<comment type="subcellular location">
    <subcellularLocation>
        <location evidence="1">Cell envelope</location>
    </subcellularLocation>
</comment>
<dbReference type="RefSeq" id="WP_249698815.1">
    <property type="nucleotide sequence ID" value="NZ_JAMFLX010000007.1"/>
</dbReference>
<evidence type="ECO:0000256" key="2">
    <source>
        <dbReference type="ARBA" id="ARBA00010333"/>
    </source>
</evidence>
<protein>
    <submittedName>
        <fullName evidence="7">ABC transporter substrate-binding protein</fullName>
    </submittedName>
</protein>
<dbReference type="InterPro" id="IPR018313">
    <property type="entry name" value="SBP_3_CS"/>
</dbReference>
<gene>
    <name evidence="7" type="ORF">M3P05_07255</name>
</gene>
<dbReference type="PANTHER" id="PTHR35936">
    <property type="entry name" value="MEMBRANE-BOUND LYTIC MUREIN TRANSGLYCOSYLASE F"/>
    <property type="match status" value="1"/>
</dbReference>
<evidence type="ECO:0000259" key="6">
    <source>
        <dbReference type="SMART" id="SM00079"/>
    </source>
</evidence>
<keyword evidence="3" id="KW-0732">Signal</keyword>
<name>A0ABT0PEE0_9GAMM</name>
<evidence type="ECO:0000256" key="4">
    <source>
        <dbReference type="RuleBase" id="RU003744"/>
    </source>
</evidence>
<dbReference type="CDD" id="cd13702">
    <property type="entry name" value="PBP2_mlr5654_like"/>
    <property type="match status" value="1"/>
</dbReference>